<evidence type="ECO:0000256" key="6">
    <source>
        <dbReference type="ARBA" id="ARBA00023134"/>
    </source>
</evidence>
<comment type="similarity">
    <text evidence="1">Belongs to the mannose-6-phosphate isomerase type 2 family.</text>
</comment>
<feature type="domain" description="Nucleotidyl transferase" evidence="8">
    <location>
        <begin position="4"/>
        <end position="287"/>
    </location>
</feature>
<sequence length="358" mass="40568">MLYAVIMAGGIGSRFWPKSRMSHPKQFLKVFGEATLLQNTVARLQGLIPLEQCYIVTHRRYVDKTQEQLPALPLENILAEPLGRNTAPCITYAALKLLSRDPEALMVVLPADHVIRNVRAFHQTLQVAIEKARQPGALVTIGLNPTYPATGYGYIQFEGSTEHLFDEPRPYRVRTFAEKPDLATAERFLDSGDFLWNSGMFIWRADTILNAIQRYLPDLYEAFEPLRQALGTPKEPHLLEEAYQVCPSISIDYGVMERAENVWVVPGNFEWNDVGDWRAVYDLSEKDALGNALQGHVIVHNASRNYVDAERRLVVLVGIHDTAVIDTEDALLICHLESTQQVKNIVEYLQTHRLDAYL</sequence>
<dbReference type="SUPFAM" id="SSF53448">
    <property type="entry name" value="Nucleotide-diphospho-sugar transferases"/>
    <property type="match status" value="1"/>
</dbReference>
<comment type="caution">
    <text evidence="10">The sequence shown here is derived from an EMBL/GenBank/DDBJ whole genome shotgun (WGS) entry which is preliminary data.</text>
</comment>
<dbReference type="EC" id="2.7.7.13" evidence="2"/>
<evidence type="ECO:0000256" key="5">
    <source>
        <dbReference type="ARBA" id="ARBA00022741"/>
    </source>
</evidence>
<comment type="catalytic activity">
    <reaction evidence="7">
        <text>alpha-D-mannose 1-phosphate + GTP + H(+) = GDP-alpha-D-mannose + diphosphate</text>
        <dbReference type="Rhea" id="RHEA:15229"/>
        <dbReference type="ChEBI" id="CHEBI:15378"/>
        <dbReference type="ChEBI" id="CHEBI:33019"/>
        <dbReference type="ChEBI" id="CHEBI:37565"/>
        <dbReference type="ChEBI" id="CHEBI:57527"/>
        <dbReference type="ChEBI" id="CHEBI:58409"/>
        <dbReference type="EC" id="2.7.7.13"/>
    </reaction>
</comment>
<accession>A0A7V2AYH4</accession>
<evidence type="ECO:0000259" key="8">
    <source>
        <dbReference type="Pfam" id="PF00483"/>
    </source>
</evidence>
<evidence type="ECO:0000256" key="7">
    <source>
        <dbReference type="ARBA" id="ARBA00047343"/>
    </source>
</evidence>
<keyword evidence="6" id="KW-0342">GTP-binding</keyword>
<dbReference type="PANTHER" id="PTHR46390:SF1">
    <property type="entry name" value="MANNOSE-1-PHOSPHATE GUANYLYLTRANSFERASE"/>
    <property type="match status" value="1"/>
</dbReference>
<evidence type="ECO:0000256" key="2">
    <source>
        <dbReference type="ARBA" id="ARBA00012387"/>
    </source>
</evidence>
<dbReference type="Pfam" id="PF00483">
    <property type="entry name" value="NTP_transferase"/>
    <property type="match status" value="1"/>
</dbReference>
<feature type="domain" description="MannoseP isomerase/GMP-like beta-helix" evidence="9">
    <location>
        <begin position="296"/>
        <end position="349"/>
    </location>
</feature>
<dbReference type="SUPFAM" id="SSF159283">
    <property type="entry name" value="Guanosine diphospho-D-mannose pyrophosphorylase/mannose-6-phosphate isomerase linker domain"/>
    <property type="match status" value="1"/>
</dbReference>
<evidence type="ECO:0000256" key="3">
    <source>
        <dbReference type="ARBA" id="ARBA00022679"/>
    </source>
</evidence>
<dbReference type="Gene3D" id="3.90.550.10">
    <property type="entry name" value="Spore Coat Polysaccharide Biosynthesis Protein SpsA, Chain A"/>
    <property type="match status" value="1"/>
</dbReference>
<proteinExistence type="inferred from homology"/>
<dbReference type="GO" id="GO:0004475">
    <property type="term" value="F:mannose-1-phosphate guanylyltransferase (GTP) activity"/>
    <property type="evidence" value="ECO:0007669"/>
    <property type="project" value="UniProtKB-EC"/>
</dbReference>
<dbReference type="EMBL" id="DSGB01000001">
    <property type="protein sequence ID" value="HER94981.1"/>
    <property type="molecule type" value="Genomic_DNA"/>
</dbReference>
<dbReference type="GO" id="GO:0005525">
    <property type="term" value="F:GTP binding"/>
    <property type="evidence" value="ECO:0007669"/>
    <property type="project" value="UniProtKB-KW"/>
</dbReference>
<gene>
    <name evidence="10" type="ORF">ENO59_00450</name>
</gene>
<dbReference type="FunFam" id="3.90.550.10:FF:000046">
    <property type="entry name" value="Mannose-1-phosphate guanylyltransferase (GDP)"/>
    <property type="match status" value="1"/>
</dbReference>
<evidence type="ECO:0000313" key="10">
    <source>
        <dbReference type="EMBL" id="HER94981.1"/>
    </source>
</evidence>
<reference evidence="10" key="1">
    <citation type="journal article" date="2020" name="mSystems">
        <title>Genome- and Community-Level Interaction Insights into Carbon Utilization and Element Cycling Functions of Hydrothermarchaeota in Hydrothermal Sediment.</title>
        <authorList>
            <person name="Zhou Z."/>
            <person name="Liu Y."/>
            <person name="Xu W."/>
            <person name="Pan J."/>
            <person name="Luo Z.H."/>
            <person name="Li M."/>
        </authorList>
    </citation>
    <scope>NUCLEOTIDE SEQUENCE [LARGE SCALE GENOMIC DNA]</scope>
    <source>
        <strain evidence="10">SpSt-143</strain>
    </source>
</reference>
<keyword evidence="5" id="KW-0547">Nucleotide-binding</keyword>
<keyword evidence="3 10" id="KW-0808">Transferase</keyword>
<keyword evidence="4 10" id="KW-0548">Nucleotidyltransferase</keyword>
<dbReference type="AlphaFoldDB" id="A0A7V2AYH4"/>
<protein>
    <recommendedName>
        <fullName evidence="2">mannose-1-phosphate guanylyltransferase</fullName>
        <ecNumber evidence="2">2.7.7.13</ecNumber>
    </recommendedName>
</protein>
<name>A0A7V2AYH4_RHOMR</name>
<dbReference type="Pfam" id="PF22640">
    <property type="entry name" value="ManC_GMP_beta-helix"/>
    <property type="match status" value="1"/>
</dbReference>
<dbReference type="InterPro" id="IPR029044">
    <property type="entry name" value="Nucleotide-diphossugar_trans"/>
</dbReference>
<dbReference type="PANTHER" id="PTHR46390">
    <property type="entry name" value="MANNOSE-1-PHOSPHATE GUANYLYLTRANSFERASE"/>
    <property type="match status" value="1"/>
</dbReference>
<evidence type="ECO:0000259" key="9">
    <source>
        <dbReference type="Pfam" id="PF22640"/>
    </source>
</evidence>
<organism evidence="10">
    <name type="scientific">Rhodothermus marinus</name>
    <name type="common">Rhodothermus obamensis</name>
    <dbReference type="NCBI Taxonomy" id="29549"/>
    <lineage>
        <taxon>Bacteria</taxon>
        <taxon>Pseudomonadati</taxon>
        <taxon>Rhodothermota</taxon>
        <taxon>Rhodothermia</taxon>
        <taxon>Rhodothermales</taxon>
        <taxon>Rhodothermaceae</taxon>
        <taxon>Rhodothermus</taxon>
    </lineage>
</organism>
<dbReference type="CDD" id="cd02509">
    <property type="entry name" value="GDP-M1P_Guanylyltransferase"/>
    <property type="match status" value="1"/>
</dbReference>
<evidence type="ECO:0000256" key="4">
    <source>
        <dbReference type="ARBA" id="ARBA00022695"/>
    </source>
</evidence>
<dbReference type="GO" id="GO:0009298">
    <property type="term" value="P:GDP-mannose biosynthetic process"/>
    <property type="evidence" value="ECO:0007669"/>
    <property type="project" value="TreeGrafter"/>
</dbReference>
<dbReference type="InterPro" id="IPR049577">
    <property type="entry name" value="GMPP_N"/>
</dbReference>
<evidence type="ECO:0000256" key="1">
    <source>
        <dbReference type="ARBA" id="ARBA00006115"/>
    </source>
</evidence>
<dbReference type="InterPro" id="IPR051161">
    <property type="entry name" value="Mannose-6P_isomerase_type2"/>
</dbReference>
<dbReference type="InterPro" id="IPR054566">
    <property type="entry name" value="ManC/GMP-like_b-helix"/>
</dbReference>
<dbReference type="InterPro" id="IPR005835">
    <property type="entry name" value="NTP_transferase_dom"/>
</dbReference>